<dbReference type="Proteomes" id="UP000887580">
    <property type="component" value="Unplaced"/>
</dbReference>
<protein>
    <submittedName>
        <fullName evidence="2">Uncharacterized protein</fullName>
    </submittedName>
</protein>
<sequence length="362" mass="42390">MESSSDGVNVSDSSSSLMLKSYGSGSNYSPPIVSRSFSVHSYREDSPDPIKVSQLYDFTDNYERPFYDNSVPSSLSGFDDDAEEISETKENVQLSPRSYIEEDASSADETDYKSTWKIRESRCWMIVREIRKYWECVRKLFETREKIIARLQQQLAKERCYSFDETKRINAKVRRIENDLNEWIPVLPKWKASFQRGPNKNTMIRKGYIYERINDTNQFQCKYVHDCFNRCCSYIRIDDADNIIEGSFCTHFHHGSNYIEDEPSPPATPVSLTRLHGPTDIGKPKYQKMMEMINQVMHDMVDWRSTITLCLDNMELIHQCISELEENQDEFFNSRSKGIYTKMVVQEAKNILKCIRLDKLQD</sequence>
<accession>A0AC35F717</accession>
<name>A0AC35F717_9BILA</name>
<reference evidence="2" key="1">
    <citation type="submission" date="2022-11" db="UniProtKB">
        <authorList>
            <consortium name="WormBaseParasite"/>
        </authorList>
    </citation>
    <scope>IDENTIFICATION</scope>
</reference>
<proteinExistence type="predicted"/>
<evidence type="ECO:0000313" key="1">
    <source>
        <dbReference type="Proteomes" id="UP000887580"/>
    </source>
</evidence>
<organism evidence="1 2">
    <name type="scientific">Panagrolaimus sp. PS1159</name>
    <dbReference type="NCBI Taxonomy" id="55785"/>
    <lineage>
        <taxon>Eukaryota</taxon>
        <taxon>Metazoa</taxon>
        <taxon>Ecdysozoa</taxon>
        <taxon>Nematoda</taxon>
        <taxon>Chromadorea</taxon>
        <taxon>Rhabditida</taxon>
        <taxon>Tylenchina</taxon>
        <taxon>Panagrolaimomorpha</taxon>
        <taxon>Panagrolaimoidea</taxon>
        <taxon>Panagrolaimidae</taxon>
        <taxon>Panagrolaimus</taxon>
    </lineage>
</organism>
<evidence type="ECO:0000313" key="2">
    <source>
        <dbReference type="WBParaSite" id="PS1159_v2.g14456.t1"/>
    </source>
</evidence>
<dbReference type="WBParaSite" id="PS1159_v2.g14456.t1">
    <property type="protein sequence ID" value="PS1159_v2.g14456.t1"/>
    <property type="gene ID" value="PS1159_v2.g14456"/>
</dbReference>